<dbReference type="InterPro" id="IPR004036">
    <property type="entry name" value="Endonuclease-III-like_CS2"/>
</dbReference>
<dbReference type="PROSITE" id="PS01155">
    <property type="entry name" value="ENDONUCLEASE_III_2"/>
    <property type="match status" value="1"/>
</dbReference>
<keyword evidence="5" id="KW-0378">Hydrolase</keyword>
<proteinExistence type="inferred from homology"/>
<dbReference type="PANTHER" id="PTHR42944:SF1">
    <property type="entry name" value="ADENINE DNA GLYCOSYLASE"/>
    <property type="match status" value="1"/>
</dbReference>
<keyword evidence="3" id="KW-0479">Metal-binding</keyword>
<protein>
    <submittedName>
        <fullName evidence="12">Base excision DNA repair protein, HhH-GPD family</fullName>
    </submittedName>
</protein>
<keyword evidence="4" id="KW-0227">DNA damage</keyword>
<evidence type="ECO:0000256" key="6">
    <source>
        <dbReference type="ARBA" id="ARBA00023004"/>
    </source>
</evidence>
<dbReference type="GO" id="GO:0035485">
    <property type="term" value="F:adenine/guanine mispair binding"/>
    <property type="evidence" value="ECO:0007669"/>
    <property type="project" value="TreeGrafter"/>
</dbReference>
<evidence type="ECO:0000313" key="13">
    <source>
        <dbReference type="Proteomes" id="UP000016638"/>
    </source>
</evidence>
<comment type="similarity">
    <text evidence="2">Belongs to the Nth/MutY family.</text>
</comment>
<evidence type="ECO:0000256" key="10">
    <source>
        <dbReference type="SAM" id="MobiDB-lite"/>
    </source>
</evidence>
<dbReference type="GO" id="GO:0034039">
    <property type="term" value="F:8-oxo-7,8-dihydroguanine DNA N-glycosylase activity"/>
    <property type="evidence" value="ECO:0007669"/>
    <property type="project" value="TreeGrafter"/>
</dbReference>
<comment type="cofactor">
    <cofactor evidence="1">
        <name>[4Fe-4S] cluster</name>
        <dbReference type="ChEBI" id="CHEBI:49883"/>
    </cofactor>
</comment>
<dbReference type="GO" id="GO:0006298">
    <property type="term" value="P:mismatch repair"/>
    <property type="evidence" value="ECO:0007669"/>
    <property type="project" value="TreeGrafter"/>
</dbReference>
<evidence type="ECO:0000259" key="11">
    <source>
        <dbReference type="SMART" id="SM00478"/>
    </source>
</evidence>
<evidence type="ECO:0000256" key="1">
    <source>
        <dbReference type="ARBA" id="ARBA00001966"/>
    </source>
</evidence>
<dbReference type="PANTHER" id="PTHR42944">
    <property type="entry name" value="ADENINE DNA GLYCOSYLASE"/>
    <property type="match status" value="1"/>
</dbReference>
<reference evidence="12 13" key="1">
    <citation type="submission" date="2013-08" db="EMBL/GenBank/DDBJ databases">
        <authorList>
            <person name="Durkin A.S."/>
            <person name="Haft D.R."/>
            <person name="McCorrison J."/>
            <person name="Torralba M."/>
            <person name="Gillis M."/>
            <person name="Haft D.H."/>
            <person name="Methe B."/>
            <person name="Sutton G."/>
            <person name="Nelson K.E."/>
        </authorList>
    </citation>
    <scope>NUCLEOTIDE SEQUENCE [LARGE SCALE GENOMIC DNA]</scope>
    <source>
        <strain evidence="12 13">F0195</strain>
    </source>
</reference>
<evidence type="ECO:0000256" key="7">
    <source>
        <dbReference type="ARBA" id="ARBA00023014"/>
    </source>
</evidence>
<dbReference type="AlphaFoldDB" id="U2TBG8"/>
<keyword evidence="9" id="KW-0326">Glycosidase</keyword>
<dbReference type="Gene3D" id="1.10.340.30">
    <property type="entry name" value="Hypothetical protein, domain 2"/>
    <property type="match status" value="1"/>
</dbReference>
<keyword evidence="6" id="KW-0408">Iron</keyword>
<evidence type="ECO:0000256" key="9">
    <source>
        <dbReference type="ARBA" id="ARBA00023295"/>
    </source>
</evidence>
<dbReference type="eggNOG" id="COG1194">
    <property type="taxonomic scope" value="Bacteria"/>
</dbReference>
<dbReference type="GO" id="GO:0032357">
    <property type="term" value="F:oxidized purine DNA binding"/>
    <property type="evidence" value="ECO:0007669"/>
    <property type="project" value="TreeGrafter"/>
</dbReference>
<dbReference type="SMART" id="SM00478">
    <property type="entry name" value="ENDO3c"/>
    <property type="match status" value="1"/>
</dbReference>
<evidence type="ECO:0000256" key="4">
    <source>
        <dbReference type="ARBA" id="ARBA00022763"/>
    </source>
</evidence>
<accession>U2TBG8</accession>
<dbReference type="EMBL" id="AWEZ01000010">
    <property type="protein sequence ID" value="ERL10384.1"/>
    <property type="molecule type" value="Genomic_DNA"/>
</dbReference>
<dbReference type="Gene3D" id="1.10.1670.10">
    <property type="entry name" value="Helix-hairpin-Helix base-excision DNA repair enzymes (C-terminal)"/>
    <property type="match status" value="1"/>
</dbReference>
<keyword evidence="13" id="KW-1185">Reference proteome</keyword>
<dbReference type="RefSeq" id="WP_021725116.1">
    <property type="nucleotide sequence ID" value="NZ_AWEZ01000010.1"/>
</dbReference>
<dbReference type="SUPFAM" id="SSF48150">
    <property type="entry name" value="DNA-glycosylase"/>
    <property type="match status" value="1"/>
</dbReference>
<dbReference type="InterPro" id="IPR023170">
    <property type="entry name" value="HhH_base_excis_C"/>
</dbReference>
<dbReference type="InterPro" id="IPR044298">
    <property type="entry name" value="MIG/MutY"/>
</dbReference>
<dbReference type="Pfam" id="PF00730">
    <property type="entry name" value="HhH-GPD"/>
    <property type="match status" value="1"/>
</dbReference>
<comment type="caution">
    <text evidence="12">The sequence shown here is derived from an EMBL/GenBank/DDBJ whole genome shotgun (WGS) entry which is preliminary data.</text>
</comment>
<dbReference type="GO" id="GO:0006284">
    <property type="term" value="P:base-excision repair"/>
    <property type="evidence" value="ECO:0007669"/>
    <property type="project" value="InterPro"/>
</dbReference>
<dbReference type="Proteomes" id="UP000016638">
    <property type="component" value="Unassembled WGS sequence"/>
</dbReference>
<evidence type="ECO:0000256" key="2">
    <source>
        <dbReference type="ARBA" id="ARBA00008343"/>
    </source>
</evidence>
<dbReference type="GO" id="GO:0051536">
    <property type="term" value="F:iron-sulfur cluster binding"/>
    <property type="evidence" value="ECO:0007669"/>
    <property type="project" value="UniProtKB-KW"/>
</dbReference>
<dbReference type="InterPro" id="IPR011257">
    <property type="entry name" value="DNA_glycosylase"/>
</dbReference>
<sequence>MSARIDGGGAPVASSRGLDGFRRHVLAQGRALYRDLPWRRTRDPYAIWVSEVMLQQTQVARVDGRWQRWLGRFPTPDALAAADAADVLEEWQGMGYNRRALSLWRAATQVSDAGGVMPMDYQGLLSLPGIGPATAAGIRAFAYDLPGVYLETNVRTVFLHELYPDAVGVTDGELVPLVRSTCPPDAHDGDDDPRTWYYALLDYGAHLKRTLPNPSRRSATHTRQSRFEGSHRQKRAELVRLLLAHRTADEDGAVDGEALTEELSQLEEHAGRDRLSYGEVGSLLCELQKEGFCHKEGTKWWA</sequence>
<evidence type="ECO:0000256" key="8">
    <source>
        <dbReference type="ARBA" id="ARBA00023204"/>
    </source>
</evidence>
<evidence type="ECO:0000256" key="3">
    <source>
        <dbReference type="ARBA" id="ARBA00022723"/>
    </source>
</evidence>
<evidence type="ECO:0000256" key="5">
    <source>
        <dbReference type="ARBA" id="ARBA00022801"/>
    </source>
</evidence>
<dbReference type="GO" id="GO:0046872">
    <property type="term" value="F:metal ion binding"/>
    <property type="evidence" value="ECO:0007669"/>
    <property type="project" value="UniProtKB-KW"/>
</dbReference>
<organism evidence="12 13">
    <name type="scientific">Olsenella profusa F0195</name>
    <dbReference type="NCBI Taxonomy" id="1125712"/>
    <lineage>
        <taxon>Bacteria</taxon>
        <taxon>Bacillati</taxon>
        <taxon>Actinomycetota</taxon>
        <taxon>Coriobacteriia</taxon>
        <taxon>Coriobacteriales</taxon>
        <taxon>Atopobiaceae</taxon>
        <taxon>Olsenella</taxon>
    </lineage>
</organism>
<dbReference type="PATRIC" id="fig|1125712.3.peg.314"/>
<evidence type="ECO:0000313" key="12">
    <source>
        <dbReference type="EMBL" id="ERL10384.1"/>
    </source>
</evidence>
<dbReference type="STRING" id="1125712.HMPREF1316_1933"/>
<keyword evidence="8" id="KW-0234">DNA repair</keyword>
<dbReference type="GO" id="GO:0000701">
    <property type="term" value="F:purine-specific mismatch base pair DNA N-glycosylase activity"/>
    <property type="evidence" value="ECO:0007669"/>
    <property type="project" value="TreeGrafter"/>
</dbReference>
<dbReference type="OrthoDB" id="9802365at2"/>
<feature type="region of interest" description="Disordered" evidence="10">
    <location>
        <begin position="211"/>
        <end position="232"/>
    </location>
</feature>
<feature type="domain" description="HhH-GPD" evidence="11">
    <location>
        <begin position="53"/>
        <end position="206"/>
    </location>
</feature>
<name>U2TBG8_9ACTN</name>
<gene>
    <name evidence="12" type="ORF">HMPREF1316_1933</name>
</gene>
<dbReference type="InterPro" id="IPR003265">
    <property type="entry name" value="HhH-GPD_domain"/>
</dbReference>
<keyword evidence="7" id="KW-0411">Iron-sulfur</keyword>
<dbReference type="CDD" id="cd00056">
    <property type="entry name" value="ENDO3c"/>
    <property type="match status" value="1"/>
</dbReference>